<dbReference type="OrthoDB" id="7187796at2"/>
<sequence length="328" mass="33690">MTSHPLAAALLACAALPAAAADVTAVIPGPDGGWDYAQVDPETNRLFIAHGNSIGVVDLAHPTRVTSFAPAHHAHAVLPIPHLKQLLVTNGDTATADLIDTVTGTVRATIPAGQKPDAAIWDAALKRAIVMNARSGTIMAIDPITAKVTATITLRPGLEYAAIDPRGLLYVNNEDDDDVTIVDLAKAKILARVPLPGCKGPTGMAYAPRAKRIVSSCDGVATLLDPATRKVTGLITIGAGPDAVIGDPARGRLYIPSGDTGTLAVLEDRPSGVTLLKTIRTAKGARTGACDPATGKVYLPVADLTPNPNGGKPAPVPGTFRILVVDPA</sequence>
<dbReference type="InterPro" id="IPR011048">
    <property type="entry name" value="Haem_d1_sf"/>
</dbReference>
<accession>A0A4V2DCD8</accession>
<dbReference type="Gene3D" id="2.130.10.10">
    <property type="entry name" value="YVTN repeat-like/Quinoprotein amine dehydrogenase"/>
    <property type="match status" value="2"/>
</dbReference>
<dbReference type="RefSeq" id="WP_130159728.1">
    <property type="nucleotide sequence ID" value="NZ_SGIS01000037.1"/>
</dbReference>
<feature type="signal peptide" evidence="1">
    <location>
        <begin position="1"/>
        <end position="20"/>
    </location>
</feature>
<dbReference type="PANTHER" id="PTHR47197">
    <property type="entry name" value="PROTEIN NIRF"/>
    <property type="match status" value="1"/>
</dbReference>
<protein>
    <recommendedName>
        <fullName evidence="4">YncE family protein</fullName>
    </recommendedName>
</protein>
<evidence type="ECO:0000256" key="1">
    <source>
        <dbReference type="SAM" id="SignalP"/>
    </source>
</evidence>
<evidence type="ECO:0000313" key="3">
    <source>
        <dbReference type="Proteomes" id="UP000292085"/>
    </source>
</evidence>
<organism evidence="2 3">
    <name type="scientific">Sphingomonas populi</name>
    <dbReference type="NCBI Taxonomy" id="2484750"/>
    <lineage>
        <taxon>Bacteria</taxon>
        <taxon>Pseudomonadati</taxon>
        <taxon>Pseudomonadota</taxon>
        <taxon>Alphaproteobacteria</taxon>
        <taxon>Sphingomonadales</taxon>
        <taxon>Sphingomonadaceae</taxon>
        <taxon>Sphingomonas</taxon>
    </lineage>
</organism>
<dbReference type="EMBL" id="SGIS01000037">
    <property type="protein sequence ID" value="RZF61138.1"/>
    <property type="molecule type" value="Genomic_DNA"/>
</dbReference>
<feature type="chain" id="PRO_5020280724" description="YncE family protein" evidence="1">
    <location>
        <begin position="21"/>
        <end position="328"/>
    </location>
</feature>
<name>A0A4V2DCD8_9SPHN</name>
<dbReference type="InterPro" id="IPR051200">
    <property type="entry name" value="Host-pathogen_enzymatic-act"/>
</dbReference>
<dbReference type="SUPFAM" id="SSF51004">
    <property type="entry name" value="C-terminal (heme d1) domain of cytochrome cd1-nitrite reductase"/>
    <property type="match status" value="1"/>
</dbReference>
<dbReference type="AlphaFoldDB" id="A0A4V2DCD8"/>
<gene>
    <name evidence="2" type="ORF">EWE75_19230</name>
</gene>
<dbReference type="Proteomes" id="UP000292085">
    <property type="component" value="Unassembled WGS sequence"/>
</dbReference>
<dbReference type="InterPro" id="IPR015943">
    <property type="entry name" value="WD40/YVTN_repeat-like_dom_sf"/>
</dbReference>
<evidence type="ECO:0000313" key="2">
    <source>
        <dbReference type="EMBL" id="RZF61138.1"/>
    </source>
</evidence>
<proteinExistence type="predicted"/>
<keyword evidence="3" id="KW-1185">Reference proteome</keyword>
<evidence type="ECO:0008006" key="4">
    <source>
        <dbReference type="Google" id="ProtNLM"/>
    </source>
</evidence>
<reference evidence="2 3" key="1">
    <citation type="submission" date="2019-02" db="EMBL/GenBank/DDBJ databases">
        <authorList>
            <person name="Li Y."/>
        </authorList>
    </citation>
    <scope>NUCLEOTIDE SEQUENCE [LARGE SCALE GENOMIC DNA]</scope>
    <source>
        <strain evidence="2 3">3-7</strain>
    </source>
</reference>
<dbReference type="PANTHER" id="PTHR47197:SF3">
    <property type="entry name" value="DIHYDRO-HEME D1 DEHYDROGENASE"/>
    <property type="match status" value="1"/>
</dbReference>
<keyword evidence="1" id="KW-0732">Signal</keyword>
<comment type="caution">
    <text evidence="2">The sequence shown here is derived from an EMBL/GenBank/DDBJ whole genome shotgun (WGS) entry which is preliminary data.</text>
</comment>